<dbReference type="EMBL" id="FNIX01000003">
    <property type="protein sequence ID" value="SDO66692.1"/>
    <property type="molecule type" value="Genomic_DNA"/>
</dbReference>
<accession>A0A1H0LEZ9</accession>
<keyword evidence="2" id="KW-1185">Reference proteome</keyword>
<dbReference type="Proteomes" id="UP000199691">
    <property type="component" value="Unassembled WGS sequence"/>
</dbReference>
<organism evidence="1 2">
    <name type="scientific">Lentzea jiangxiensis</name>
    <dbReference type="NCBI Taxonomy" id="641025"/>
    <lineage>
        <taxon>Bacteria</taxon>
        <taxon>Bacillati</taxon>
        <taxon>Actinomycetota</taxon>
        <taxon>Actinomycetes</taxon>
        <taxon>Pseudonocardiales</taxon>
        <taxon>Pseudonocardiaceae</taxon>
        <taxon>Lentzea</taxon>
    </lineage>
</organism>
<reference evidence="2" key="1">
    <citation type="submission" date="2016-10" db="EMBL/GenBank/DDBJ databases">
        <authorList>
            <person name="Varghese N."/>
            <person name="Submissions S."/>
        </authorList>
    </citation>
    <scope>NUCLEOTIDE SEQUENCE [LARGE SCALE GENOMIC DNA]</scope>
    <source>
        <strain evidence="2">CGMCC 4.6609</strain>
    </source>
</reference>
<protein>
    <submittedName>
        <fullName evidence="1">Uncharacterized protein</fullName>
    </submittedName>
</protein>
<dbReference type="STRING" id="641025.SAMN05421507_103295"/>
<proteinExistence type="predicted"/>
<sequence length="160" mass="17759">MTGAGVTGAGSSPLVEDFLSGDGKRVLSAVWTVFRTRDPAVLAPVSQALPAIEKATADADLGGAFVSNNANLVHALDRIKLFAQGRCLCAAYRSHQFYDVEKEEAQRHVRVVETVPNDRQWVPDRICECLGCGKRFQVEQGEYHYPWWKWTELKAPKTIV</sequence>
<name>A0A1H0LEZ9_9PSEU</name>
<dbReference type="AlphaFoldDB" id="A0A1H0LEZ9"/>
<evidence type="ECO:0000313" key="1">
    <source>
        <dbReference type="EMBL" id="SDO66692.1"/>
    </source>
</evidence>
<gene>
    <name evidence="1" type="ORF">SAMN05421507_103295</name>
</gene>
<evidence type="ECO:0000313" key="2">
    <source>
        <dbReference type="Proteomes" id="UP000199691"/>
    </source>
</evidence>